<dbReference type="Pfam" id="PF22697">
    <property type="entry name" value="SOS1_NGEF_PH"/>
    <property type="match status" value="1"/>
</dbReference>
<keyword evidence="5" id="KW-0677">Repeat</keyword>
<dbReference type="SUPFAM" id="SSF48065">
    <property type="entry name" value="DBL homology domain (DH-domain)"/>
    <property type="match status" value="1"/>
</dbReference>
<keyword evidence="17" id="KW-1185">Reference proteome</keyword>
<dbReference type="Gene3D" id="3.30.60.20">
    <property type="match status" value="1"/>
</dbReference>
<dbReference type="FunFam" id="1.20.900.10:FF:000009">
    <property type="entry name" value="Vav guanine nucleotide exchange factor 1"/>
    <property type="match status" value="1"/>
</dbReference>
<dbReference type="PROSITE" id="PS50001">
    <property type="entry name" value="SH2"/>
    <property type="match status" value="1"/>
</dbReference>
<dbReference type="Pfam" id="PF00130">
    <property type="entry name" value="C1_1"/>
    <property type="match status" value="1"/>
</dbReference>
<keyword evidence="4" id="KW-0479">Metal-binding</keyword>
<evidence type="ECO:0000256" key="9">
    <source>
        <dbReference type="PROSITE-ProRule" id="PRU00192"/>
    </source>
</evidence>
<dbReference type="Pfam" id="PF00621">
    <property type="entry name" value="RhoGEF"/>
    <property type="match status" value="1"/>
</dbReference>
<evidence type="ECO:0000256" key="5">
    <source>
        <dbReference type="ARBA" id="ARBA00022737"/>
    </source>
</evidence>
<feature type="chain" id="PRO_5034421300" evidence="10">
    <location>
        <begin position="23"/>
        <end position="790"/>
    </location>
</feature>
<evidence type="ECO:0000256" key="10">
    <source>
        <dbReference type="SAM" id="SignalP"/>
    </source>
</evidence>
<evidence type="ECO:0000259" key="12">
    <source>
        <dbReference type="PROSITE" id="PS50002"/>
    </source>
</evidence>
<dbReference type="AlphaFoldDB" id="A0A8C4NAS6"/>
<dbReference type="GO" id="GO:0035556">
    <property type="term" value="P:intracellular signal transduction"/>
    <property type="evidence" value="ECO:0007669"/>
    <property type="project" value="InterPro"/>
</dbReference>
<dbReference type="Gene3D" id="1.10.418.10">
    <property type="entry name" value="Calponin-like domain"/>
    <property type="match status" value="1"/>
</dbReference>
<keyword evidence="10" id="KW-0732">Signal</keyword>
<dbReference type="CDD" id="cd00160">
    <property type="entry name" value="RhoGEF"/>
    <property type="match status" value="1"/>
</dbReference>
<dbReference type="SUPFAM" id="SSF50044">
    <property type="entry name" value="SH3-domain"/>
    <property type="match status" value="2"/>
</dbReference>
<keyword evidence="7 8" id="KW-0727">SH2 domain</keyword>
<evidence type="ECO:0000259" key="14">
    <source>
        <dbReference type="PROSITE" id="PS50010"/>
    </source>
</evidence>
<evidence type="ECO:0000313" key="17">
    <source>
        <dbReference type="Proteomes" id="UP000694388"/>
    </source>
</evidence>
<dbReference type="Ensembl" id="ENSEBUT00000004402.1">
    <property type="protein sequence ID" value="ENSEBUP00000003993.1"/>
    <property type="gene ID" value="ENSEBUG00000002864.1"/>
</dbReference>
<reference evidence="16" key="2">
    <citation type="submission" date="2025-09" db="UniProtKB">
        <authorList>
            <consortium name="Ensembl"/>
        </authorList>
    </citation>
    <scope>IDENTIFICATION</scope>
</reference>
<feature type="domain" description="SH3" evidence="12">
    <location>
        <begin position="533"/>
        <end position="601"/>
    </location>
</feature>
<feature type="domain" description="Phorbol-ester/DAG-type" evidence="15">
    <location>
        <begin position="478"/>
        <end position="527"/>
    </location>
</feature>
<dbReference type="GO" id="GO:0016477">
    <property type="term" value="P:cell migration"/>
    <property type="evidence" value="ECO:0007669"/>
    <property type="project" value="TreeGrafter"/>
</dbReference>
<evidence type="ECO:0000256" key="4">
    <source>
        <dbReference type="ARBA" id="ARBA00022723"/>
    </source>
</evidence>
<dbReference type="GO" id="GO:0046872">
    <property type="term" value="F:metal ion binding"/>
    <property type="evidence" value="ECO:0007669"/>
    <property type="project" value="UniProtKB-KW"/>
</dbReference>
<dbReference type="Gene3D" id="2.30.29.30">
    <property type="entry name" value="Pleckstrin-homology domain (PH domain)/Phosphotyrosine-binding domain (PTB)"/>
    <property type="match status" value="1"/>
</dbReference>
<organism evidence="16 17">
    <name type="scientific">Eptatretus burgeri</name>
    <name type="common">Inshore hagfish</name>
    <dbReference type="NCBI Taxonomy" id="7764"/>
    <lineage>
        <taxon>Eukaryota</taxon>
        <taxon>Metazoa</taxon>
        <taxon>Chordata</taxon>
        <taxon>Craniata</taxon>
        <taxon>Vertebrata</taxon>
        <taxon>Cyclostomata</taxon>
        <taxon>Myxini</taxon>
        <taxon>Myxiniformes</taxon>
        <taxon>Myxinidae</taxon>
        <taxon>Eptatretinae</taxon>
        <taxon>Eptatretus</taxon>
    </lineage>
</organism>
<dbReference type="GeneTree" id="ENSGT00940000155252"/>
<dbReference type="SMART" id="SM00233">
    <property type="entry name" value="PH"/>
    <property type="match status" value="1"/>
</dbReference>
<evidence type="ECO:0000256" key="1">
    <source>
        <dbReference type="ARBA" id="ARBA00022443"/>
    </source>
</evidence>
<dbReference type="SUPFAM" id="SSF55550">
    <property type="entry name" value="SH2 domain"/>
    <property type="match status" value="1"/>
</dbReference>
<feature type="domain" description="SH3" evidence="12">
    <location>
        <begin position="731"/>
        <end position="790"/>
    </location>
</feature>
<dbReference type="InterPro" id="IPR036872">
    <property type="entry name" value="CH_dom_sf"/>
</dbReference>
<name>A0A8C4NAS6_EPTBU</name>
<evidence type="ECO:0000256" key="3">
    <source>
        <dbReference type="ARBA" id="ARBA00022658"/>
    </source>
</evidence>
<feature type="domain" description="DH" evidence="14">
    <location>
        <begin position="157"/>
        <end position="335"/>
    </location>
</feature>
<dbReference type="SMART" id="SM00325">
    <property type="entry name" value="RhoGEF"/>
    <property type="match status" value="1"/>
</dbReference>
<dbReference type="PROSITE" id="PS00741">
    <property type="entry name" value="DH_1"/>
    <property type="match status" value="1"/>
</dbReference>
<dbReference type="InterPro" id="IPR000219">
    <property type="entry name" value="DH_dom"/>
</dbReference>
<dbReference type="PANTHER" id="PTHR45818:SF3">
    <property type="entry name" value="PROTEIN VAV"/>
    <property type="match status" value="1"/>
</dbReference>
<dbReference type="InterPro" id="IPR011993">
    <property type="entry name" value="PH-like_dom_sf"/>
</dbReference>
<dbReference type="SMART" id="SM00326">
    <property type="entry name" value="SH3"/>
    <property type="match status" value="2"/>
</dbReference>
<dbReference type="InterPro" id="IPR035899">
    <property type="entry name" value="DBL_dom_sf"/>
</dbReference>
<dbReference type="PRINTS" id="PR00452">
    <property type="entry name" value="SH3DOMAIN"/>
</dbReference>
<evidence type="ECO:0000313" key="16">
    <source>
        <dbReference type="Ensembl" id="ENSEBUP00000003993.1"/>
    </source>
</evidence>
<evidence type="ECO:0000259" key="13">
    <source>
        <dbReference type="PROSITE" id="PS50003"/>
    </source>
</evidence>
<feature type="domain" description="SH2" evidence="11">
    <location>
        <begin position="617"/>
        <end position="711"/>
    </location>
</feature>
<proteinExistence type="predicted"/>
<dbReference type="InterPro" id="IPR001849">
    <property type="entry name" value="PH_domain"/>
</dbReference>
<evidence type="ECO:0000259" key="15">
    <source>
        <dbReference type="PROSITE" id="PS50081"/>
    </source>
</evidence>
<dbReference type="Gene3D" id="3.30.505.10">
    <property type="entry name" value="SH2 domain"/>
    <property type="match status" value="1"/>
</dbReference>
<dbReference type="Pfam" id="PF00017">
    <property type="entry name" value="SH2"/>
    <property type="match status" value="1"/>
</dbReference>
<dbReference type="PROSITE" id="PS50002">
    <property type="entry name" value="SH3"/>
    <property type="match status" value="2"/>
</dbReference>
<reference evidence="16" key="1">
    <citation type="submission" date="2025-08" db="UniProtKB">
        <authorList>
            <consortium name="Ensembl"/>
        </authorList>
    </citation>
    <scope>IDENTIFICATION</scope>
</reference>
<dbReference type="GO" id="GO:0005085">
    <property type="term" value="F:guanyl-nucleotide exchange factor activity"/>
    <property type="evidence" value="ECO:0007669"/>
    <property type="project" value="UniProtKB-KW"/>
</dbReference>
<sequence length="790" mass="91786">MHQALFLVQITLFWGLSSYGICRPGAAAMFLCLKNIRTFLNTCTTSFELQRGDLFDPFDLFEMRDFQKVISALSKLSHSEPVCSHGIRGFPNEDYTIGEDEGIYDSLEELADQYELDEEDDIYSMPADDCDEIYEDVMRKTIGKPKPTLGHMKQEDKRSCCLNELIETEQRYVETLESIDTCFLRPMRRHLSSKEVQSIFSNIEDLLQLHLNFFNEIGFSVRQNGHNLHQVFLNFKQRFVLYGPYCSQLETAQHCVEEICSHKDELKIKLEECAQRANGGKFMLRDLLVVPMQRVLKYHLLLKELLSHTSSPTDKEHLRTALDAMKDVAQHINEVKHDMDTMKTVWQFQSSIENLEQPLIGYGRPKKDGEVKVTSVTEKRTKQDRYIFLFDCAVVICKRRGELFDFRELLDLKEYKVTDDPTPNRENRKWSYGFFLAHLQGQNGFQFFCKTEELKRIWMEQFEMARSNIKPEKWNAQHHEFLMNTFKESTSCQACHMLLRGTFYQGYICKRCHVGGHKECLGSMEACAKPRQPGATQMTASKDYLGSPLPPPCYSPLITFEKDDIIELIQGDANSLWWEGRNMTTQRTGWFPCSCVEPYIVKKPSKKPITSYGGYPWFTDTMDRETAGSVLSERPHGTYLVRERTKEQKDYAISIKYKDHVKHIKIVCNDGKYHITENKRFKSMVQLVEYYQVHSLKEGFSSLDTNLKYAYKEIPSTTVPSRHPRTAVEAVPIGVAIARYDFVARDRREISFSEGDVIKIFMRTNDGMWKGECNGKMGYFPTSYVEEEMC</sequence>
<dbReference type="Gene3D" id="2.30.30.40">
    <property type="entry name" value="SH3 Domains"/>
    <property type="match status" value="2"/>
</dbReference>
<dbReference type="InterPro" id="IPR036028">
    <property type="entry name" value="SH3-like_dom_sf"/>
</dbReference>
<dbReference type="InterPro" id="IPR036860">
    <property type="entry name" value="SH2_dom_sf"/>
</dbReference>
<dbReference type="PANTHER" id="PTHR45818">
    <property type="entry name" value="PROTEIN VAV"/>
    <property type="match status" value="1"/>
</dbReference>
<feature type="signal peptide" evidence="10">
    <location>
        <begin position="1"/>
        <end position="22"/>
    </location>
</feature>
<dbReference type="Pfam" id="PF07653">
    <property type="entry name" value="SH3_2"/>
    <property type="match status" value="2"/>
</dbReference>
<keyword evidence="2" id="KW-0597">Phosphoprotein</keyword>
<feature type="domain" description="PH" evidence="13">
    <location>
        <begin position="364"/>
        <end position="467"/>
    </location>
</feature>
<accession>A0A8C4NAS6</accession>
<evidence type="ECO:0000256" key="8">
    <source>
        <dbReference type="PROSITE-ProRule" id="PRU00191"/>
    </source>
</evidence>
<evidence type="ECO:0000256" key="6">
    <source>
        <dbReference type="ARBA" id="ARBA00022833"/>
    </source>
</evidence>
<dbReference type="SMART" id="SM00109">
    <property type="entry name" value="C1"/>
    <property type="match status" value="1"/>
</dbReference>
<dbReference type="PROSITE" id="PS50010">
    <property type="entry name" value="DH_2"/>
    <property type="match status" value="1"/>
</dbReference>
<protein>
    <submittedName>
        <fullName evidence="16">Vav 3 guanine nucleotide exchange factor b</fullName>
    </submittedName>
</protein>
<evidence type="ECO:0000256" key="7">
    <source>
        <dbReference type="ARBA" id="ARBA00022999"/>
    </source>
</evidence>
<dbReference type="InterPro" id="IPR001452">
    <property type="entry name" value="SH3_domain"/>
</dbReference>
<dbReference type="PRINTS" id="PR00499">
    <property type="entry name" value="P67PHOX"/>
</dbReference>
<dbReference type="PROSITE" id="PS50003">
    <property type="entry name" value="PH_DOMAIN"/>
    <property type="match status" value="1"/>
</dbReference>
<dbReference type="InterPro" id="IPR037832">
    <property type="entry name" value="PH_Vav"/>
</dbReference>
<dbReference type="InterPro" id="IPR001331">
    <property type="entry name" value="GDS_CDC24_CS"/>
</dbReference>
<dbReference type="InterPro" id="IPR002219">
    <property type="entry name" value="PKC_DAG/PE"/>
</dbReference>
<evidence type="ECO:0000256" key="2">
    <source>
        <dbReference type="ARBA" id="ARBA00022553"/>
    </source>
</evidence>
<dbReference type="CDD" id="cd01223">
    <property type="entry name" value="PH_Vav"/>
    <property type="match status" value="1"/>
</dbReference>
<dbReference type="PROSITE" id="PS50081">
    <property type="entry name" value="ZF_DAG_PE_2"/>
    <property type="match status" value="1"/>
</dbReference>
<keyword evidence="6" id="KW-0862">Zinc</keyword>
<dbReference type="GO" id="GO:0005737">
    <property type="term" value="C:cytoplasm"/>
    <property type="evidence" value="ECO:0007669"/>
    <property type="project" value="TreeGrafter"/>
</dbReference>
<dbReference type="SUPFAM" id="SSF50729">
    <property type="entry name" value="PH domain-like"/>
    <property type="match status" value="1"/>
</dbReference>
<evidence type="ECO:0000259" key="11">
    <source>
        <dbReference type="PROSITE" id="PS50001"/>
    </source>
</evidence>
<keyword evidence="1 9" id="KW-0728">SH3 domain</keyword>
<dbReference type="InterPro" id="IPR000980">
    <property type="entry name" value="SH2"/>
</dbReference>
<dbReference type="SUPFAM" id="SSF47576">
    <property type="entry name" value="Calponin-homology domain, CH-domain"/>
    <property type="match status" value="1"/>
</dbReference>
<dbReference type="SMART" id="SM00252">
    <property type="entry name" value="SH2"/>
    <property type="match status" value="1"/>
</dbReference>
<dbReference type="PROSITE" id="PS00479">
    <property type="entry name" value="ZF_DAG_PE_1"/>
    <property type="match status" value="1"/>
</dbReference>
<dbReference type="InterPro" id="IPR055251">
    <property type="entry name" value="SOS1_NGEF_PH"/>
</dbReference>
<dbReference type="Gene3D" id="1.20.900.10">
    <property type="entry name" value="Dbl homology (DH) domain"/>
    <property type="match status" value="1"/>
</dbReference>
<dbReference type="PRINTS" id="PR00401">
    <property type="entry name" value="SH2DOMAIN"/>
</dbReference>
<keyword evidence="3" id="KW-0344">Guanine-nucleotide releasing factor</keyword>
<dbReference type="Proteomes" id="UP000694388">
    <property type="component" value="Unplaced"/>
</dbReference>